<comment type="similarity">
    <text evidence="1">Belongs to the LacAB/RpiB family.</text>
</comment>
<dbReference type="GO" id="GO:0009052">
    <property type="term" value="P:pentose-phosphate shunt, non-oxidative branch"/>
    <property type="evidence" value="ECO:0007669"/>
    <property type="project" value="TreeGrafter"/>
</dbReference>
<dbReference type="AlphaFoldDB" id="A0A1F6FHL3"/>
<evidence type="ECO:0000313" key="2">
    <source>
        <dbReference type="EMBL" id="OGG85316.1"/>
    </source>
</evidence>
<dbReference type="PIRSF" id="PIRSF005384">
    <property type="entry name" value="RpiB_LacA_B"/>
    <property type="match status" value="1"/>
</dbReference>
<accession>A0A1F6FHL3</accession>
<dbReference type="Gene3D" id="3.40.1400.10">
    <property type="entry name" value="Sugar-phosphate isomerase, RpiB/LacA/LacB"/>
    <property type="match status" value="1"/>
</dbReference>
<dbReference type="STRING" id="1798525.A3G90_04670"/>
<evidence type="ECO:0008006" key="4">
    <source>
        <dbReference type="Google" id="ProtNLM"/>
    </source>
</evidence>
<dbReference type="Pfam" id="PF02502">
    <property type="entry name" value="LacAB_rpiB"/>
    <property type="match status" value="1"/>
</dbReference>
<dbReference type="InterPro" id="IPR036569">
    <property type="entry name" value="RpiB_LacA_LacB_sf"/>
</dbReference>
<dbReference type="NCBIfam" id="TIGR00689">
    <property type="entry name" value="rpiB_lacA_lacB"/>
    <property type="match status" value="1"/>
</dbReference>
<dbReference type="InterPro" id="IPR003500">
    <property type="entry name" value="RpiB_LacA_LacB"/>
</dbReference>
<organism evidence="2 3">
    <name type="scientific">Candidatus Kaiserbacteria bacterium RIFCSPLOWO2_12_FULL_45_26</name>
    <dbReference type="NCBI Taxonomy" id="1798525"/>
    <lineage>
        <taxon>Bacteria</taxon>
        <taxon>Candidatus Kaiseribacteriota</taxon>
    </lineage>
</organism>
<dbReference type="PANTHER" id="PTHR30345:SF0">
    <property type="entry name" value="DNA DAMAGE-REPAIR_TOLERATION PROTEIN DRT102"/>
    <property type="match status" value="1"/>
</dbReference>
<dbReference type="GO" id="GO:0004751">
    <property type="term" value="F:ribose-5-phosphate isomerase activity"/>
    <property type="evidence" value="ECO:0007669"/>
    <property type="project" value="TreeGrafter"/>
</dbReference>
<dbReference type="PANTHER" id="PTHR30345">
    <property type="entry name" value="RIBOSE-5-PHOSPHATE ISOMERASE B"/>
    <property type="match status" value="1"/>
</dbReference>
<name>A0A1F6FHL3_9BACT</name>
<evidence type="ECO:0000256" key="1">
    <source>
        <dbReference type="ARBA" id="ARBA00008754"/>
    </source>
</evidence>
<gene>
    <name evidence="2" type="ORF">A3G90_04670</name>
</gene>
<dbReference type="EMBL" id="MFMM01000001">
    <property type="protein sequence ID" value="OGG85316.1"/>
    <property type="molecule type" value="Genomic_DNA"/>
</dbReference>
<evidence type="ECO:0000313" key="3">
    <source>
        <dbReference type="Proteomes" id="UP000177325"/>
    </source>
</evidence>
<dbReference type="Proteomes" id="UP000177325">
    <property type="component" value="Unassembled WGS sequence"/>
</dbReference>
<reference evidence="2 3" key="1">
    <citation type="journal article" date="2016" name="Nat. Commun.">
        <title>Thousands of microbial genomes shed light on interconnected biogeochemical processes in an aquifer system.</title>
        <authorList>
            <person name="Anantharaman K."/>
            <person name="Brown C.T."/>
            <person name="Hug L.A."/>
            <person name="Sharon I."/>
            <person name="Castelle C.J."/>
            <person name="Probst A.J."/>
            <person name="Thomas B.C."/>
            <person name="Singh A."/>
            <person name="Wilkins M.J."/>
            <person name="Karaoz U."/>
            <person name="Brodie E.L."/>
            <person name="Williams K.H."/>
            <person name="Hubbard S.S."/>
            <person name="Banfield J.F."/>
        </authorList>
    </citation>
    <scope>NUCLEOTIDE SEQUENCE [LARGE SCALE GENOMIC DNA]</scope>
</reference>
<dbReference type="GO" id="GO:0019316">
    <property type="term" value="P:D-allose catabolic process"/>
    <property type="evidence" value="ECO:0007669"/>
    <property type="project" value="TreeGrafter"/>
</dbReference>
<sequence length="162" mass="18021">MSQTHAQKIIHVASDHAGFEHKVEIVKWLQELGHQVVDHGAKVMDKEDDFPDFISLAAMAVSEKPDSSCGIIFGGSGQGEAMVANRFAGVRATVYYGGNLQIISLSREHNDANILSIGARFVSIEETKDSIATWLAASMLTDQKYQRRNQKIEHITRRIRTQ</sequence>
<protein>
    <recommendedName>
        <fullName evidence="4">Ribose-5-phosphate isomerase</fullName>
    </recommendedName>
</protein>
<comment type="caution">
    <text evidence="2">The sequence shown here is derived from an EMBL/GenBank/DDBJ whole genome shotgun (WGS) entry which is preliminary data.</text>
</comment>
<proteinExistence type="inferred from homology"/>
<dbReference type="SUPFAM" id="SSF89623">
    <property type="entry name" value="Ribose/Galactose isomerase RpiB/AlsB"/>
    <property type="match status" value="1"/>
</dbReference>